<reference evidence="1" key="1">
    <citation type="submission" date="2017-08" db="EMBL/GenBank/DDBJ databases">
        <authorList>
            <person name="Imhoff J.F."/>
            <person name="Rahn T."/>
            <person name="Kuenzel S."/>
            <person name="Neulinger S.C."/>
        </authorList>
    </citation>
    <scope>NUCLEOTIDE SEQUENCE</scope>
    <source>
        <strain evidence="1">DSM 11080</strain>
    </source>
</reference>
<dbReference type="RefSeq" id="WP_200347968.1">
    <property type="nucleotide sequence ID" value="NZ_NRSJ01000043.1"/>
</dbReference>
<name>A0AAJ0U7A2_9GAMM</name>
<organism evidence="1 2">
    <name type="scientific">Halochromatium glycolicum</name>
    <dbReference type="NCBI Taxonomy" id="85075"/>
    <lineage>
        <taxon>Bacteria</taxon>
        <taxon>Pseudomonadati</taxon>
        <taxon>Pseudomonadota</taxon>
        <taxon>Gammaproteobacteria</taxon>
        <taxon>Chromatiales</taxon>
        <taxon>Chromatiaceae</taxon>
        <taxon>Halochromatium</taxon>
    </lineage>
</organism>
<dbReference type="AlphaFoldDB" id="A0AAJ0U7A2"/>
<dbReference type="PANTHER" id="PTHR34849:SF1">
    <property type="entry name" value="SLR0770 PROTEIN"/>
    <property type="match status" value="1"/>
</dbReference>
<evidence type="ECO:0000313" key="2">
    <source>
        <dbReference type="Proteomes" id="UP001296776"/>
    </source>
</evidence>
<dbReference type="EMBL" id="NRSJ01000043">
    <property type="protein sequence ID" value="MBK1706517.1"/>
    <property type="molecule type" value="Genomic_DNA"/>
</dbReference>
<accession>A0AAJ0U7A2</accession>
<dbReference type="Proteomes" id="UP001296776">
    <property type="component" value="Unassembled WGS sequence"/>
</dbReference>
<dbReference type="Gene3D" id="1.10.10.10">
    <property type="entry name" value="Winged helix-like DNA-binding domain superfamily/Winged helix DNA-binding domain"/>
    <property type="match status" value="1"/>
</dbReference>
<dbReference type="InterPro" id="IPR036388">
    <property type="entry name" value="WH-like_DNA-bd_sf"/>
</dbReference>
<dbReference type="InterPro" id="IPR009057">
    <property type="entry name" value="Homeodomain-like_sf"/>
</dbReference>
<sequence length="112" mass="12270">MTIDVAAETPPLSADASGVLRIGSSRVTLDSVISTFLDGATAEEIAERYPSILLSQVYAVIAYYLSHTTEVDDYLRGREQHAAEVRRANERLFDPTGIRARLMARQSGQDSP</sequence>
<dbReference type="Pfam" id="PF04255">
    <property type="entry name" value="DUF433"/>
    <property type="match status" value="1"/>
</dbReference>
<dbReference type="InterPro" id="IPR007367">
    <property type="entry name" value="DUF433"/>
</dbReference>
<evidence type="ECO:0008006" key="3">
    <source>
        <dbReference type="Google" id="ProtNLM"/>
    </source>
</evidence>
<dbReference type="SUPFAM" id="SSF46689">
    <property type="entry name" value="Homeodomain-like"/>
    <property type="match status" value="1"/>
</dbReference>
<proteinExistence type="predicted"/>
<protein>
    <recommendedName>
        <fullName evidence="3">DUF433 domain-containing protein</fullName>
    </recommendedName>
</protein>
<reference evidence="1" key="2">
    <citation type="journal article" date="2020" name="Microorganisms">
        <title>Osmotic Adaptation and Compatible Solute Biosynthesis of Phototrophic Bacteria as Revealed from Genome Analyses.</title>
        <authorList>
            <person name="Imhoff J.F."/>
            <person name="Rahn T."/>
            <person name="Kunzel S."/>
            <person name="Keller A."/>
            <person name="Neulinger S.C."/>
        </authorList>
    </citation>
    <scope>NUCLEOTIDE SEQUENCE</scope>
    <source>
        <strain evidence="1">DSM 11080</strain>
    </source>
</reference>
<keyword evidence="2" id="KW-1185">Reference proteome</keyword>
<dbReference type="PANTHER" id="PTHR34849">
    <property type="entry name" value="SSL5025 PROTEIN"/>
    <property type="match status" value="1"/>
</dbReference>
<evidence type="ECO:0000313" key="1">
    <source>
        <dbReference type="EMBL" id="MBK1706517.1"/>
    </source>
</evidence>
<comment type="caution">
    <text evidence="1">The sequence shown here is derived from an EMBL/GenBank/DDBJ whole genome shotgun (WGS) entry which is preliminary data.</text>
</comment>
<gene>
    <name evidence="1" type="ORF">CKO40_18680</name>
</gene>